<feature type="binding site" evidence="3">
    <location>
        <position position="165"/>
    </location>
    <ligand>
        <name>anthranilate</name>
        <dbReference type="ChEBI" id="CHEBI:16567"/>
        <label>2</label>
    </ligand>
</feature>
<dbReference type="InterPro" id="IPR000312">
    <property type="entry name" value="Glycosyl_Trfase_fam3"/>
</dbReference>
<dbReference type="SUPFAM" id="SSF52418">
    <property type="entry name" value="Nucleoside phosphorylase/phosphoribosyltransferase catalytic domain"/>
    <property type="match status" value="1"/>
</dbReference>
<organism evidence="6 7">
    <name type="scientific">Lutibacter profundi</name>
    <dbReference type="NCBI Taxonomy" id="1622118"/>
    <lineage>
        <taxon>Bacteria</taxon>
        <taxon>Pseudomonadati</taxon>
        <taxon>Bacteroidota</taxon>
        <taxon>Flavobacteriia</taxon>
        <taxon>Flavobacteriales</taxon>
        <taxon>Flavobacteriaceae</taxon>
        <taxon>Lutibacter</taxon>
    </lineage>
</organism>
<evidence type="ECO:0000313" key="7">
    <source>
        <dbReference type="Proteomes" id="UP000059672"/>
    </source>
</evidence>
<evidence type="ECO:0000313" key="6">
    <source>
        <dbReference type="EMBL" id="AMC10715.1"/>
    </source>
</evidence>
<feature type="binding site" evidence="3">
    <location>
        <position position="79"/>
    </location>
    <ligand>
        <name>anthranilate</name>
        <dbReference type="ChEBI" id="CHEBI:16567"/>
        <label>1</label>
    </ligand>
</feature>
<dbReference type="EC" id="2.4.2.18" evidence="3"/>
<proteinExistence type="inferred from homology"/>
<feature type="binding site" evidence="3">
    <location>
        <position position="79"/>
    </location>
    <ligand>
        <name>5-phospho-alpha-D-ribose 1-diphosphate</name>
        <dbReference type="ChEBI" id="CHEBI:58017"/>
    </ligand>
</feature>
<evidence type="ECO:0000256" key="3">
    <source>
        <dbReference type="HAMAP-Rule" id="MF_00211"/>
    </source>
</evidence>
<reference evidence="7" key="1">
    <citation type="submission" date="2015-12" db="EMBL/GenBank/DDBJ databases">
        <title>Complete genome sequence of Lutibacter profundus strain LP1.</title>
        <authorList>
            <person name="Wissuwa J."/>
            <person name="Le Moine Bauer S."/>
            <person name="Stokke R."/>
            <person name="Dahle H."/>
            <person name="Steen I.H."/>
        </authorList>
    </citation>
    <scope>NUCLEOTIDE SEQUENCE [LARGE SCALE GENOMIC DNA]</scope>
    <source>
        <strain evidence="7">LP1</strain>
    </source>
</reference>
<dbReference type="Proteomes" id="UP000059672">
    <property type="component" value="Chromosome"/>
</dbReference>
<dbReference type="Gene3D" id="1.20.970.10">
    <property type="entry name" value="Transferase, Pyrimidine Nucleoside Phosphorylase, Chain C"/>
    <property type="match status" value="1"/>
</dbReference>
<protein>
    <recommendedName>
        <fullName evidence="3">Anthranilate phosphoribosyltransferase</fullName>
        <ecNumber evidence="3">2.4.2.18</ecNumber>
    </recommendedName>
</protein>
<feature type="domain" description="Glycosyl transferase family 3" evidence="4">
    <location>
        <begin position="73"/>
        <end position="318"/>
    </location>
</feature>
<keyword evidence="1 3" id="KW-0328">Glycosyltransferase</keyword>
<dbReference type="KEGG" id="lut:Lupro_05410"/>
<dbReference type="GO" id="GO:0005829">
    <property type="term" value="C:cytosol"/>
    <property type="evidence" value="ECO:0007669"/>
    <property type="project" value="TreeGrafter"/>
</dbReference>
<evidence type="ECO:0000256" key="1">
    <source>
        <dbReference type="ARBA" id="ARBA00022676"/>
    </source>
</evidence>
<comment type="function">
    <text evidence="3">Catalyzes the transfer of the phosphoribosyl group of 5-phosphorylribose-1-pyrophosphate (PRPP) to anthranilate to yield N-(5'-phosphoribosyl)-anthranilate (PRA).</text>
</comment>
<feature type="binding site" evidence="3">
    <location>
        <position position="87"/>
    </location>
    <ligand>
        <name>5-phospho-alpha-D-ribose 1-diphosphate</name>
        <dbReference type="ChEBI" id="CHEBI:58017"/>
    </ligand>
</feature>
<evidence type="ECO:0000256" key="2">
    <source>
        <dbReference type="ARBA" id="ARBA00022679"/>
    </source>
</evidence>
<feature type="binding site" evidence="3">
    <location>
        <position position="224"/>
    </location>
    <ligand>
        <name>Mg(2+)</name>
        <dbReference type="ChEBI" id="CHEBI:18420"/>
        <label>2</label>
    </ligand>
</feature>
<dbReference type="Pfam" id="PF00591">
    <property type="entry name" value="Glycos_transf_3"/>
    <property type="match status" value="1"/>
</dbReference>
<comment type="catalytic activity">
    <reaction evidence="3">
        <text>N-(5-phospho-beta-D-ribosyl)anthranilate + diphosphate = 5-phospho-alpha-D-ribose 1-diphosphate + anthranilate</text>
        <dbReference type="Rhea" id="RHEA:11768"/>
        <dbReference type="ChEBI" id="CHEBI:16567"/>
        <dbReference type="ChEBI" id="CHEBI:18277"/>
        <dbReference type="ChEBI" id="CHEBI:33019"/>
        <dbReference type="ChEBI" id="CHEBI:58017"/>
        <dbReference type="EC" id="2.4.2.18"/>
    </reaction>
</comment>
<feature type="domain" description="Glycosyl transferase family 3 N-terminal" evidence="5">
    <location>
        <begin position="2"/>
        <end position="64"/>
    </location>
</feature>
<evidence type="ECO:0000259" key="4">
    <source>
        <dbReference type="Pfam" id="PF00591"/>
    </source>
</evidence>
<gene>
    <name evidence="3" type="primary">trpD</name>
    <name evidence="6" type="ORF">Lupro_05410</name>
</gene>
<sequence>MKNILNKLFEQQRLTKQEAKEVLIQIANETYNTSQIASFLTVFMMRPISVEELAGFREALLELAVKIDLSEFNTIDLCGTGGDGKNTFNISTLTSFVVAGTGNKVAKHGNYGVSSVSGSSNMLEYLGYKFTNDEATLKRQIEDANICFLHAPLFHPAMKAVGPVRKELGLKTFFNMLGPLVNPSNPQNQLVGVFNLEVARIYNYLLQETSKNYGIVYSLDGYDEISLTSSFKLFTKENEQLITPENLGLKRLQQSEIFGGNSVATSAKIFMSILDGKGTEAQNNAVLANAAFALKIIDKNKSFDTAFEEAKESLVSLKAKQCLTKLIKNFKEQIQL</sequence>
<dbReference type="AlphaFoldDB" id="A0A0X8G635"/>
<feature type="binding site" evidence="3">
    <location>
        <position position="119"/>
    </location>
    <ligand>
        <name>5-phospho-alpha-D-ribose 1-diphosphate</name>
        <dbReference type="ChEBI" id="CHEBI:58017"/>
    </ligand>
</feature>
<dbReference type="GO" id="GO:0000287">
    <property type="term" value="F:magnesium ion binding"/>
    <property type="evidence" value="ECO:0007669"/>
    <property type="project" value="UniProtKB-UniRule"/>
</dbReference>
<dbReference type="InterPro" id="IPR005940">
    <property type="entry name" value="Anthranilate_Pribosyl_Tfrase"/>
</dbReference>
<keyword evidence="3" id="KW-0460">Magnesium</keyword>
<feature type="binding site" evidence="3">
    <location>
        <position position="91"/>
    </location>
    <ligand>
        <name>Mg(2+)</name>
        <dbReference type="ChEBI" id="CHEBI:18420"/>
        <label>1</label>
    </ligand>
</feature>
<comment type="subunit">
    <text evidence="3">Homodimer.</text>
</comment>
<keyword evidence="2 3" id="KW-0808">Transferase</keyword>
<dbReference type="RefSeq" id="WP_068207007.1">
    <property type="nucleotide sequence ID" value="NZ_CP013355.1"/>
</dbReference>
<evidence type="ECO:0000259" key="5">
    <source>
        <dbReference type="Pfam" id="PF02885"/>
    </source>
</evidence>
<dbReference type="GO" id="GO:0000162">
    <property type="term" value="P:L-tryptophan biosynthetic process"/>
    <property type="evidence" value="ECO:0007669"/>
    <property type="project" value="UniProtKB-UniRule"/>
</dbReference>
<dbReference type="InterPro" id="IPR035902">
    <property type="entry name" value="Nuc_phospho_transferase"/>
</dbReference>
<dbReference type="InterPro" id="IPR017459">
    <property type="entry name" value="Glycosyl_Trfase_fam3_N_dom"/>
</dbReference>
<dbReference type="SUPFAM" id="SSF47648">
    <property type="entry name" value="Nucleoside phosphorylase/phosphoribosyltransferase N-terminal domain"/>
    <property type="match status" value="1"/>
</dbReference>
<dbReference type="GO" id="GO:0004048">
    <property type="term" value="F:anthranilate phosphoribosyltransferase activity"/>
    <property type="evidence" value="ECO:0007669"/>
    <property type="project" value="UniProtKB-UniRule"/>
</dbReference>
<feature type="binding site" evidence="3">
    <location>
        <position position="223"/>
    </location>
    <ligand>
        <name>Mg(2+)</name>
        <dbReference type="ChEBI" id="CHEBI:18420"/>
        <label>2</label>
    </ligand>
</feature>
<feature type="binding site" evidence="3">
    <location>
        <begin position="89"/>
        <end position="92"/>
    </location>
    <ligand>
        <name>5-phospho-alpha-D-ribose 1-diphosphate</name>
        <dbReference type="ChEBI" id="CHEBI:58017"/>
    </ligand>
</feature>
<dbReference type="PANTHER" id="PTHR43285">
    <property type="entry name" value="ANTHRANILATE PHOSPHORIBOSYLTRANSFERASE"/>
    <property type="match status" value="1"/>
</dbReference>
<keyword evidence="3" id="KW-0057">Aromatic amino acid biosynthesis</keyword>
<name>A0A0X8G635_9FLAO</name>
<dbReference type="NCBIfam" id="TIGR01245">
    <property type="entry name" value="trpD"/>
    <property type="match status" value="1"/>
</dbReference>
<keyword evidence="3" id="KW-0028">Amino-acid biosynthesis</keyword>
<feature type="binding site" evidence="3">
    <location>
        <position position="110"/>
    </location>
    <ligand>
        <name>anthranilate</name>
        <dbReference type="ChEBI" id="CHEBI:16567"/>
        <label>1</label>
    </ligand>
</feature>
<dbReference type="EMBL" id="CP013355">
    <property type="protein sequence ID" value="AMC10715.1"/>
    <property type="molecule type" value="Genomic_DNA"/>
</dbReference>
<accession>A0A0X8G635</accession>
<dbReference type="PANTHER" id="PTHR43285:SF2">
    <property type="entry name" value="ANTHRANILATE PHOSPHORIBOSYLTRANSFERASE"/>
    <property type="match status" value="1"/>
</dbReference>
<comment type="pathway">
    <text evidence="3">Amino-acid biosynthesis; L-tryptophan biosynthesis; L-tryptophan from chorismate: step 2/5.</text>
</comment>
<dbReference type="HAMAP" id="MF_00211">
    <property type="entry name" value="TrpD"/>
    <property type="match status" value="1"/>
</dbReference>
<dbReference type="PATRIC" id="fig|1622118.3.peg.1129"/>
<feature type="binding site" evidence="3">
    <location>
        <begin position="107"/>
        <end position="115"/>
    </location>
    <ligand>
        <name>5-phospho-alpha-D-ribose 1-diphosphate</name>
        <dbReference type="ChEBI" id="CHEBI:58017"/>
    </ligand>
</feature>
<dbReference type="UniPathway" id="UPA00035">
    <property type="reaction ID" value="UER00041"/>
</dbReference>
<keyword evidence="3" id="KW-0479">Metal-binding</keyword>
<dbReference type="Gene3D" id="3.40.1030.10">
    <property type="entry name" value="Nucleoside phosphorylase/phosphoribosyltransferase catalytic domain"/>
    <property type="match status" value="1"/>
</dbReference>
<keyword evidence="7" id="KW-1185">Reference proteome</keyword>
<feature type="binding site" evidence="3">
    <location>
        <begin position="82"/>
        <end position="83"/>
    </location>
    <ligand>
        <name>5-phospho-alpha-D-ribose 1-diphosphate</name>
        <dbReference type="ChEBI" id="CHEBI:58017"/>
    </ligand>
</feature>
<dbReference type="OrthoDB" id="9806430at2"/>
<comment type="caution">
    <text evidence="3">Lacks conserved residue(s) required for the propagation of feature annotation.</text>
</comment>
<comment type="similarity">
    <text evidence="3">Belongs to the anthranilate phosphoribosyltransferase family.</text>
</comment>
<dbReference type="Pfam" id="PF02885">
    <property type="entry name" value="Glycos_trans_3N"/>
    <property type="match status" value="1"/>
</dbReference>
<dbReference type="InterPro" id="IPR036320">
    <property type="entry name" value="Glycosyl_Trfase_fam3_N_dom_sf"/>
</dbReference>
<keyword evidence="3" id="KW-0822">Tryptophan biosynthesis</keyword>
<dbReference type="STRING" id="1622118.Lupro_05410"/>
<comment type="cofactor">
    <cofactor evidence="3">
        <name>Mg(2+)</name>
        <dbReference type="ChEBI" id="CHEBI:18420"/>
    </cofactor>
    <text evidence="3">Binds 2 magnesium ions per monomer.</text>
</comment>
<feature type="binding site" evidence="3">
    <location>
        <position position="224"/>
    </location>
    <ligand>
        <name>Mg(2+)</name>
        <dbReference type="ChEBI" id="CHEBI:18420"/>
        <label>1</label>
    </ligand>
</feature>
<reference evidence="6 7" key="2">
    <citation type="journal article" date="2016" name="Int. J. Syst. Evol. Microbiol.">
        <title>Lutibacter profundi sp. nov., isolated from a deep-sea hydrothermal system on the Arctic Mid-Ocean Ridge and emended description of the genus Lutibacter.</title>
        <authorList>
            <person name="Le Moine Bauer S."/>
            <person name="Roalkvam I."/>
            <person name="Steen I.H."/>
            <person name="Dahle H."/>
        </authorList>
    </citation>
    <scope>NUCLEOTIDE SEQUENCE [LARGE SCALE GENOMIC DNA]</scope>
    <source>
        <strain evidence="6 7">LP1</strain>
    </source>
</reference>